<keyword evidence="2" id="KW-1185">Reference proteome</keyword>
<name>A0ABV1A4N3_9TELE</name>
<reference evidence="1 2" key="1">
    <citation type="submission" date="2021-06" db="EMBL/GenBank/DDBJ databases">
        <authorList>
            <person name="Palmer J.M."/>
        </authorList>
    </citation>
    <scope>NUCLEOTIDE SEQUENCE [LARGE SCALE GENOMIC DNA]</scope>
    <source>
        <strain evidence="1 2">AS_MEX2019</strain>
        <tissue evidence="1">Muscle</tissue>
    </source>
</reference>
<dbReference type="Proteomes" id="UP001469553">
    <property type="component" value="Unassembled WGS sequence"/>
</dbReference>
<dbReference type="EMBL" id="JAHRIP010079603">
    <property type="protein sequence ID" value="MEQ2312616.1"/>
    <property type="molecule type" value="Genomic_DNA"/>
</dbReference>
<organism evidence="1 2">
    <name type="scientific">Ameca splendens</name>
    <dbReference type="NCBI Taxonomy" id="208324"/>
    <lineage>
        <taxon>Eukaryota</taxon>
        <taxon>Metazoa</taxon>
        <taxon>Chordata</taxon>
        <taxon>Craniata</taxon>
        <taxon>Vertebrata</taxon>
        <taxon>Euteleostomi</taxon>
        <taxon>Actinopterygii</taxon>
        <taxon>Neopterygii</taxon>
        <taxon>Teleostei</taxon>
        <taxon>Neoteleostei</taxon>
        <taxon>Acanthomorphata</taxon>
        <taxon>Ovalentaria</taxon>
        <taxon>Atherinomorphae</taxon>
        <taxon>Cyprinodontiformes</taxon>
        <taxon>Goodeidae</taxon>
        <taxon>Ameca</taxon>
    </lineage>
</organism>
<protein>
    <submittedName>
        <fullName evidence="1">Uncharacterized protein</fullName>
    </submittedName>
</protein>
<evidence type="ECO:0000313" key="1">
    <source>
        <dbReference type="EMBL" id="MEQ2312616.1"/>
    </source>
</evidence>
<proteinExistence type="predicted"/>
<sequence length="104" mass="12051">MKDSTTERKFWSNFVLAEKTTSNSPSGNVSKYVTQLLDESEQVTDFTVARTIGKWVRPVSCRCWCPPRGFPVEMYFSTSCASTYLFYGRFLLLDSLKSKQKYLY</sequence>
<accession>A0ABV1A4N3</accession>
<evidence type="ECO:0000313" key="2">
    <source>
        <dbReference type="Proteomes" id="UP001469553"/>
    </source>
</evidence>
<gene>
    <name evidence="1" type="ORF">AMECASPLE_032956</name>
</gene>
<comment type="caution">
    <text evidence="1">The sequence shown here is derived from an EMBL/GenBank/DDBJ whole genome shotgun (WGS) entry which is preliminary data.</text>
</comment>